<dbReference type="InterPro" id="IPR002933">
    <property type="entry name" value="Peptidase_M20"/>
</dbReference>
<dbReference type="Pfam" id="PF04389">
    <property type="entry name" value="Peptidase_M28"/>
    <property type="match status" value="1"/>
</dbReference>
<dbReference type="Proteomes" id="UP000016922">
    <property type="component" value="Unassembled WGS sequence"/>
</dbReference>
<dbReference type="CDD" id="cd08022">
    <property type="entry name" value="M28_PSMA_like"/>
    <property type="match status" value="1"/>
</dbReference>
<evidence type="ECO:0000256" key="2">
    <source>
        <dbReference type="ARBA" id="ARBA00006247"/>
    </source>
</evidence>
<reference evidence="6 7" key="1">
    <citation type="journal article" date="2013" name="BMC Genomics">
        <title>Genomics-driven discovery of the pneumocandin biosynthetic gene cluster in the fungus Glarea lozoyensis.</title>
        <authorList>
            <person name="Chen L."/>
            <person name="Yue Q."/>
            <person name="Zhang X."/>
            <person name="Xiang M."/>
            <person name="Wang C."/>
            <person name="Li S."/>
            <person name="Che Y."/>
            <person name="Ortiz-Lopez F.J."/>
            <person name="Bills G.F."/>
            <person name="Liu X."/>
            <person name="An Z."/>
        </authorList>
    </citation>
    <scope>NUCLEOTIDE SEQUENCE [LARGE SCALE GENOMIC DNA]</scope>
    <source>
        <strain evidence="7">ATCC 20868 / MF5171</strain>
    </source>
</reference>
<comment type="similarity">
    <text evidence="1">Belongs to the peptidase M28 family. M28B subfamily.</text>
</comment>
<dbReference type="InterPro" id="IPR003137">
    <property type="entry name" value="PA_domain"/>
</dbReference>
<evidence type="ECO:0000313" key="6">
    <source>
        <dbReference type="EMBL" id="EPE35670.1"/>
    </source>
</evidence>
<dbReference type="AlphaFoldDB" id="S3DD63"/>
<dbReference type="InterPro" id="IPR007484">
    <property type="entry name" value="Peptidase_M28"/>
</dbReference>
<dbReference type="Gene3D" id="3.30.70.360">
    <property type="match status" value="1"/>
</dbReference>
<dbReference type="GO" id="GO:0004180">
    <property type="term" value="F:carboxypeptidase activity"/>
    <property type="evidence" value="ECO:0007669"/>
    <property type="project" value="TreeGrafter"/>
</dbReference>
<dbReference type="Gene3D" id="3.40.630.10">
    <property type="entry name" value="Zn peptidases"/>
    <property type="match status" value="3"/>
</dbReference>
<dbReference type="PANTHER" id="PTHR10404:SF46">
    <property type="entry name" value="VACUOLAR PROTEIN SORTING-ASSOCIATED PROTEIN 70"/>
    <property type="match status" value="1"/>
</dbReference>
<dbReference type="GeneID" id="19464062"/>
<gene>
    <name evidence="6" type="ORF">GLAREA_05007</name>
</gene>
<dbReference type="FunFam" id="3.40.630.10:FF:000101">
    <property type="entry name" value="N-acetylated alpha-linked acidic dipeptidase like 1"/>
    <property type="match status" value="1"/>
</dbReference>
<feature type="domain" description="Transferrin receptor-like dimerisation" evidence="4">
    <location>
        <begin position="956"/>
        <end position="1024"/>
    </location>
</feature>
<dbReference type="eggNOG" id="KOG2275">
    <property type="taxonomic scope" value="Eukaryota"/>
</dbReference>
<dbReference type="SUPFAM" id="SSF53187">
    <property type="entry name" value="Zn-dependent exopeptidases"/>
    <property type="match status" value="2"/>
</dbReference>
<sequence length="1054" mass="115127">MQVPEINRQRCLDLLSRLVQIKSYSQTDGELEATSFMAERMEEIGLETELIPFDEGKRQNVVGVWKGSQVKNFHKSEQPKSLLFNGHLDTNPVSEGWTIDPWEGKVDNDFVYGIGVSNMKSGCAAYYCAVETLKASGWRPRADVTLTYVVGELQGGVGTMALIEQGKIQADYFINCEPSDIKAVTMHAECLVFEIRLIGITRHMSAREEATDAILAACQLIPLLDSMVFSDSRSAEHLKCNRCQVGIVHGALGKDFVEWRPAQVADVCKLSGSARYAPGQTQDGVMKDISALMKNTLVGFPGMKYELEQRFEPTMPAFEVSPDSRIVKSLNHAYHSVRQVDQPTGVIAPTCFYGSDAGHLYKRLGMEGIVCGPGGKYNTRPDEKFTTPDMMIAATQEEAEQLMLSSPTVSNLRHWSKEYSLRPHLAGDLAHAETIRDLWQSYGVDTKLVQYDVLQNFPIHASLKLHTLSGNGDIAFEASLTEDSHEEDPTSSPSNGLPAFHGFSANGNVCASLIFANFGTLADFQLLASKGVDIEGKIVICKYGKVFRGLKVRAAQQFGAIGVIIYNDPQEDGEITIANGYKPYPDGPARHPTSIQRGSVDFFSVAVGDPTTPGYASLPGENVERQNPEHAIPKIPSLPISYADATPFLEALNGCGLLPEDVGGENGEWKGCLEGIEYRTGPSVAKVSLVNQGDYRISPIYNVIGTIEGETDEMVMLGNHHDSWCCGAIDPISGSAAMNEVVRGLGTLIASGWKPFRKIVLASWDNEEYGLVGSTEYGEDHALEISKTCVAYLNVDESTNGGAILGATGSPLLAHSLIEVMQQIPSPLEEGKTVYSDWLSHGTKDYGEQDDAIGVIGTGSDYTVFFHHLGIPSIDLLFNRKGSGVYPYHSNYDSFLWVERFGDPGFKKHLAIARLWGLMAVRLAGIPLLNFRAHSYALSLQSHLLGLQKLSTPGFNTTRLSSALSNFSSATKSLDTLAENHANSRSPSASTIAKINKRYRELEKAFLLEKGQGLPGRPWYRHLASTLNPSASRTKKESRSNAHVDFCARAVGGI</sequence>
<keyword evidence="7" id="KW-1185">Reference proteome</keyword>
<dbReference type="HOGENOM" id="CLU_290355_0_0_1"/>
<dbReference type="Pfam" id="PF01546">
    <property type="entry name" value="Peptidase_M20"/>
    <property type="match status" value="1"/>
</dbReference>
<dbReference type="InterPro" id="IPR036757">
    <property type="entry name" value="TFR-like_dimer_dom_sf"/>
</dbReference>
<dbReference type="SUPFAM" id="SSF47672">
    <property type="entry name" value="Transferrin receptor-like dimerisation domain"/>
    <property type="match status" value="1"/>
</dbReference>
<dbReference type="InterPro" id="IPR046450">
    <property type="entry name" value="PA_dom_sf"/>
</dbReference>
<evidence type="ECO:0000259" key="3">
    <source>
        <dbReference type="Pfam" id="PF02225"/>
    </source>
</evidence>
<evidence type="ECO:0000259" key="5">
    <source>
        <dbReference type="Pfam" id="PF04389"/>
    </source>
</evidence>
<dbReference type="PANTHER" id="PTHR10404">
    <property type="entry name" value="N-ACETYLATED-ALPHA-LINKED ACIDIC DIPEPTIDASE"/>
    <property type="match status" value="1"/>
</dbReference>
<dbReference type="CDD" id="cd02121">
    <property type="entry name" value="PA_GCPII_like"/>
    <property type="match status" value="1"/>
</dbReference>
<dbReference type="Pfam" id="PF04253">
    <property type="entry name" value="TFR_dimer"/>
    <property type="match status" value="1"/>
</dbReference>
<dbReference type="Gene3D" id="1.20.930.40">
    <property type="entry name" value="Transferrin receptor-like, dimerisation domain"/>
    <property type="match status" value="1"/>
</dbReference>
<dbReference type="SUPFAM" id="SSF52025">
    <property type="entry name" value="PA domain"/>
    <property type="match status" value="1"/>
</dbReference>
<dbReference type="Gene3D" id="3.50.30.30">
    <property type="match status" value="1"/>
</dbReference>
<dbReference type="eggNOG" id="KOG2195">
    <property type="taxonomic scope" value="Eukaryota"/>
</dbReference>
<dbReference type="InterPro" id="IPR039373">
    <property type="entry name" value="Peptidase_M28B"/>
</dbReference>
<dbReference type="SUPFAM" id="SSF55031">
    <property type="entry name" value="Bacterial exopeptidase dimerisation domain"/>
    <property type="match status" value="1"/>
</dbReference>
<comment type="similarity">
    <text evidence="2">Belongs to the peptidase M20A family.</text>
</comment>
<evidence type="ECO:0000259" key="4">
    <source>
        <dbReference type="Pfam" id="PF04253"/>
    </source>
</evidence>
<dbReference type="Pfam" id="PF02225">
    <property type="entry name" value="PA"/>
    <property type="match status" value="1"/>
</dbReference>
<dbReference type="InterPro" id="IPR007365">
    <property type="entry name" value="TFR-like_dimer_dom"/>
</dbReference>
<dbReference type="OrthoDB" id="5841748at2759"/>
<accession>S3DD63</accession>
<dbReference type="InterPro" id="IPR036264">
    <property type="entry name" value="Bact_exopeptidase_dim_dom"/>
</dbReference>
<feature type="domain" description="Peptidase M28" evidence="5">
    <location>
        <begin position="702"/>
        <end position="894"/>
    </location>
</feature>
<dbReference type="KEGG" id="glz:GLAREA_05007"/>
<evidence type="ECO:0000256" key="1">
    <source>
        <dbReference type="ARBA" id="ARBA00005634"/>
    </source>
</evidence>
<protein>
    <submittedName>
        <fullName evidence="6">PA</fullName>
    </submittedName>
</protein>
<organism evidence="6 7">
    <name type="scientific">Glarea lozoyensis (strain ATCC 20868 / MF5171)</name>
    <dbReference type="NCBI Taxonomy" id="1116229"/>
    <lineage>
        <taxon>Eukaryota</taxon>
        <taxon>Fungi</taxon>
        <taxon>Dikarya</taxon>
        <taxon>Ascomycota</taxon>
        <taxon>Pezizomycotina</taxon>
        <taxon>Leotiomycetes</taxon>
        <taxon>Helotiales</taxon>
        <taxon>Helotiaceae</taxon>
        <taxon>Glarea</taxon>
    </lineage>
</organism>
<proteinExistence type="inferred from homology"/>
<name>S3DD63_GLAL2</name>
<dbReference type="FunFam" id="3.50.30.30:FF:000008">
    <property type="entry name" value="Glutamate carboxypeptidase 2"/>
    <property type="match status" value="1"/>
</dbReference>
<dbReference type="RefSeq" id="XP_008076488.1">
    <property type="nucleotide sequence ID" value="XM_008078297.1"/>
</dbReference>
<dbReference type="EMBL" id="KE145353">
    <property type="protein sequence ID" value="EPE35670.1"/>
    <property type="molecule type" value="Genomic_DNA"/>
</dbReference>
<feature type="domain" description="PA" evidence="3">
    <location>
        <begin position="515"/>
        <end position="596"/>
    </location>
</feature>
<evidence type="ECO:0000313" key="7">
    <source>
        <dbReference type="Proteomes" id="UP000016922"/>
    </source>
</evidence>